<dbReference type="Gene3D" id="1.10.418.20">
    <property type="match status" value="1"/>
</dbReference>
<keyword evidence="6" id="KW-1185">Reference proteome</keyword>
<evidence type="ECO:0000256" key="1">
    <source>
        <dbReference type="ARBA" id="ARBA00005234"/>
    </source>
</evidence>
<dbReference type="InterPro" id="IPR003653">
    <property type="entry name" value="Peptidase_C48_C"/>
</dbReference>
<evidence type="ECO:0000256" key="2">
    <source>
        <dbReference type="ARBA" id="ARBA00022670"/>
    </source>
</evidence>
<dbReference type="OrthoDB" id="1412418at2759"/>
<evidence type="ECO:0000259" key="4">
    <source>
        <dbReference type="Pfam" id="PF02902"/>
    </source>
</evidence>
<dbReference type="GO" id="GO:0008234">
    <property type="term" value="F:cysteine-type peptidase activity"/>
    <property type="evidence" value="ECO:0007669"/>
    <property type="project" value="InterPro"/>
</dbReference>
<dbReference type="EMBL" id="JABWDY010024122">
    <property type="protein sequence ID" value="KAF5190495.1"/>
    <property type="molecule type" value="Genomic_DNA"/>
</dbReference>
<feature type="domain" description="Ubiquitin-like protease family profile" evidence="4">
    <location>
        <begin position="12"/>
        <end position="64"/>
    </location>
</feature>
<dbReference type="InterPro" id="IPR038765">
    <property type="entry name" value="Papain-like_cys_pep_sf"/>
</dbReference>
<evidence type="ECO:0000313" key="5">
    <source>
        <dbReference type="EMBL" id="KAF5190495.1"/>
    </source>
</evidence>
<dbReference type="Pfam" id="PF02902">
    <property type="entry name" value="Peptidase_C48"/>
    <property type="match status" value="1"/>
</dbReference>
<dbReference type="AlphaFoldDB" id="A0A7J6W2H0"/>
<protein>
    <recommendedName>
        <fullName evidence="4">Ubiquitin-like protease family profile domain-containing protein</fullName>
    </recommendedName>
</protein>
<evidence type="ECO:0000313" key="6">
    <source>
        <dbReference type="Proteomes" id="UP000554482"/>
    </source>
</evidence>
<name>A0A7J6W2H0_THATH</name>
<evidence type="ECO:0000256" key="3">
    <source>
        <dbReference type="ARBA" id="ARBA00022801"/>
    </source>
</evidence>
<gene>
    <name evidence="5" type="ORF">FRX31_019918</name>
</gene>
<organism evidence="5 6">
    <name type="scientific">Thalictrum thalictroides</name>
    <name type="common">Rue-anemone</name>
    <name type="synonym">Anemone thalictroides</name>
    <dbReference type="NCBI Taxonomy" id="46969"/>
    <lineage>
        <taxon>Eukaryota</taxon>
        <taxon>Viridiplantae</taxon>
        <taxon>Streptophyta</taxon>
        <taxon>Embryophyta</taxon>
        <taxon>Tracheophyta</taxon>
        <taxon>Spermatophyta</taxon>
        <taxon>Magnoliopsida</taxon>
        <taxon>Ranunculales</taxon>
        <taxon>Ranunculaceae</taxon>
        <taxon>Thalictroideae</taxon>
        <taxon>Thalictrum</taxon>
    </lineage>
</organism>
<dbReference type="Proteomes" id="UP000554482">
    <property type="component" value="Unassembled WGS sequence"/>
</dbReference>
<keyword evidence="3" id="KW-0378">Hydrolase</keyword>
<keyword evidence="2" id="KW-0645">Protease</keyword>
<comment type="caution">
    <text evidence="5">The sequence shown here is derived from an EMBL/GenBank/DDBJ whole genome shotgun (WGS) entry which is preliminary data.</text>
</comment>
<sequence length="95" mass="11016">MHGFSIRGITSQFMVNEGKRAKSITWHYPKCPKQVGDFECGYFVMLFMRHFMSDPYKSLKAKITELESKATYTKAELNEVRVAGLVYRLANILPY</sequence>
<comment type="similarity">
    <text evidence="1">Belongs to the peptidase C48 family.</text>
</comment>
<dbReference type="SUPFAM" id="SSF54001">
    <property type="entry name" value="Cysteine proteinases"/>
    <property type="match status" value="1"/>
</dbReference>
<accession>A0A7J6W2H0</accession>
<proteinExistence type="inferred from homology"/>
<dbReference type="GO" id="GO:0006508">
    <property type="term" value="P:proteolysis"/>
    <property type="evidence" value="ECO:0007669"/>
    <property type="project" value="UniProtKB-KW"/>
</dbReference>
<reference evidence="5 6" key="1">
    <citation type="submission" date="2020-06" db="EMBL/GenBank/DDBJ databases">
        <title>Transcriptomic and genomic resources for Thalictrum thalictroides and T. hernandezii: Facilitating candidate gene discovery in an emerging model plant lineage.</title>
        <authorList>
            <person name="Arias T."/>
            <person name="Riano-Pachon D.M."/>
            <person name="Di Stilio V.S."/>
        </authorList>
    </citation>
    <scope>NUCLEOTIDE SEQUENCE [LARGE SCALE GENOMIC DNA]</scope>
    <source>
        <strain evidence="6">cv. WT478/WT964</strain>
        <tissue evidence="5">Leaves</tissue>
    </source>
</reference>